<dbReference type="Proteomes" id="UP000284403">
    <property type="component" value="Unassembled WGS sequence"/>
</dbReference>
<evidence type="ECO:0000313" key="3">
    <source>
        <dbReference type="Proteomes" id="UP000284403"/>
    </source>
</evidence>
<comment type="caution">
    <text evidence="2">The sequence shown here is derived from an EMBL/GenBank/DDBJ whole genome shotgun (WGS) entry which is preliminary data.</text>
</comment>
<keyword evidence="3" id="KW-1185">Reference proteome</keyword>
<reference evidence="2 3" key="1">
    <citation type="journal article" date="2018" name="BMC Genomics">
        <title>Genomic comparison of Trypanosoma conorhini and Trypanosoma rangeli to Trypanosoma cruzi strains of high and low virulence.</title>
        <authorList>
            <person name="Bradwell K.R."/>
            <person name="Koparde V.N."/>
            <person name="Matveyev A.V."/>
            <person name="Serrano M.G."/>
            <person name="Alves J.M."/>
            <person name="Parikh H."/>
            <person name="Huang B."/>
            <person name="Lee V."/>
            <person name="Espinosa-Alvarez O."/>
            <person name="Ortiz P.A."/>
            <person name="Costa-Martins A.G."/>
            <person name="Teixeira M.M."/>
            <person name="Buck G.A."/>
        </authorList>
    </citation>
    <scope>NUCLEOTIDE SEQUENCE [LARGE SCALE GENOMIC DNA]</scope>
    <source>
        <strain evidence="2 3">025E</strain>
    </source>
</reference>
<protein>
    <submittedName>
        <fullName evidence="2">Uncharacterized protein</fullName>
    </submittedName>
</protein>
<evidence type="ECO:0000256" key="1">
    <source>
        <dbReference type="SAM" id="MobiDB-lite"/>
    </source>
</evidence>
<feature type="region of interest" description="Disordered" evidence="1">
    <location>
        <begin position="113"/>
        <end position="152"/>
    </location>
</feature>
<accession>A0A422P7N0</accession>
<dbReference type="EMBL" id="MKKU01000393">
    <property type="protein sequence ID" value="RNF13718.1"/>
    <property type="molecule type" value="Genomic_DNA"/>
</dbReference>
<evidence type="ECO:0000313" key="2">
    <source>
        <dbReference type="EMBL" id="RNF13718.1"/>
    </source>
</evidence>
<gene>
    <name evidence="2" type="ORF">Tco025E_06064</name>
</gene>
<dbReference type="OrthoDB" id="252330at2759"/>
<dbReference type="AlphaFoldDB" id="A0A422P7N0"/>
<sequence length="648" mass="71596">MLQQAVSYVISGLAKLGDIDASNVETSLMRRTLRIQDMTLRQDTLNAFLPFPIHSGRVSDLRVELPWPTSKDALFVSSQGITLTLKGDVPKFNTNAMTREEIRGGITEESIFGAKEASPASTNSYEEEGGDALENSGEYAGEQEPSAAALSEDDDYMSCRSVSNASFASCESQEDVASLPENGFGLFSFFVNAAGRSVSWVMNRPIHLQLRNTSVMLLCDSQSEVGFEVAAREIVVQIEPASEAGAEIMKVVVINFAGVAVYAHATKEQKQKIVGMDHFSIRVTSVYSSMGVLRRKNIAVIVDGVTSVSLDEDALQALTSCAVSHRLMTEVPDYCRPFRGLLQLPSRWPYAKSCVLAFIRDRRRRYNFNASHLHFYAEARTSYLALLDYCHRTRDIAEKKESLAEVEEDLRYRDVVLFLRRRVQERYSAAARSSNAGVQASMPARPAEAGGPVILSSFHVEAKITCVRAPAKTTVWLRDVAFVNRRGESNFTVGGVTVVAEGKSQQLQASDAGQPFFSFQRTESNGTAFFRTQFEDWRFTATSTWILQAVQPFLVAAPDLLLTVPRTCGGAPEPTSHERRECTTSFIFPLVQLAVDGLQLHLERLSLVFIEQKSGGSRVAFLTEGVARAFWRGNSRAVTHEAGNDARR</sequence>
<dbReference type="GeneID" id="40319675"/>
<dbReference type="RefSeq" id="XP_029226905.1">
    <property type="nucleotide sequence ID" value="XM_029372953.1"/>
</dbReference>
<name>A0A422P7N0_9TRYP</name>
<organism evidence="2 3">
    <name type="scientific">Trypanosoma conorhini</name>
    <dbReference type="NCBI Taxonomy" id="83891"/>
    <lineage>
        <taxon>Eukaryota</taxon>
        <taxon>Discoba</taxon>
        <taxon>Euglenozoa</taxon>
        <taxon>Kinetoplastea</taxon>
        <taxon>Metakinetoplastina</taxon>
        <taxon>Trypanosomatida</taxon>
        <taxon>Trypanosomatidae</taxon>
        <taxon>Trypanosoma</taxon>
    </lineage>
</organism>
<proteinExistence type="predicted"/>